<gene>
    <name evidence="4" type="ORF">Slati_1172600</name>
</gene>
<accession>A0AAW2XCV0</accession>
<dbReference type="PANTHER" id="PTHR43625">
    <property type="entry name" value="AFLATOXIN B1 ALDEHYDE REDUCTASE"/>
    <property type="match status" value="1"/>
</dbReference>
<keyword evidence="1" id="KW-0521">NADP</keyword>
<name>A0AAW2XCV0_9LAMI</name>
<dbReference type="InterPro" id="IPR023210">
    <property type="entry name" value="NADP_OxRdtase_dom"/>
</dbReference>
<evidence type="ECO:0000256" key="1">
    <source>
        <dbReference type="ARBA" id="ARBA00022857"/>
    </source>
</evidence>
<evidence type="ECO:0000259" key="3">
    <source>
        <dbReference type="Pfam" id="PF00248"/>
    </source>
</evidence>
<evidence type="ECO:0000313" key="4">
    <source>
        <dbReference type="EMBL" id="KAL0451945.1"/>
    </source>
</evidence>
<reference evidence="4" key="1">
    <citation type="submission" date="2020-06" db="EMBL/GenBank/DDBJ databases">
        <authorList>
            <person name="Li T."/>
            <person name="Hu X."/>
            <person name="Zhang T."/>
            <person name="Song X."/>
            <person name="Zhang H."/>
            <person name="Dai N."/>
            <person name="Sheng W."/>
            <person name="Hou X."/>
            <person name="Wei L."/>
        </authorList>
    </citation>
    <scope>NUCLEOTIDE SEQUENCE</scope>
    <source>
        <strain evidence="4">KEN1</strain>
        <tissue evidence="4">Leaf</tissue>
    </source>
</reference>
<proteinExistence type="predicted"/>
<dbReference type="EMBL" id="JACGWN010000004">
    <property type="protein sequence ID" value="KAL0451945.1"/>
    <property type="molecule type" value="Genomic_DNA"/>
</dbReference>
<dbReference type="CDD" id="cd19145">
    <property type="entry name" value="AKR_AKR13D1"/>
    <property type="match status" value="1"/>
</dbReference>
<feature type="domain" description="NADP-dependent oxidoreductase" evidence="3">
    <location>
        <begin position="154"/>
        <end position="387"/>
    </location>
</feature>
<dbReference type="InterPro" id="IPR050791">
    <property type="entry name" value="Aldo-Keto_reductase"/>
</dbReference>
<keyword evidence="2" id="KW-0560">Oxidoreductase</keyword>
<dbReference type="Pfam" id="PF00248">
    <property type="entry name" value="Aldo_ket_red"/>
    <property type="match status" value="2"/>
</dbReference>
<dbReference type="SUPFAM" id="SSF51430">
    <property type="entry name" value="NAD(P)-linked oxidoreductase"/>
    <property type="match status" value="2"/>
</dbReference>
<dbReference type="InterPro" id="IPR036812">
    <property type="entry name" value="NAD(P)_OxRdtase_dom_sf"/>
</dbReference>
<feature type="domain" description="NADP-dependent oxidoreductase" evidence="3">
    <location>
        <begin position="30"/>
        <end position="149"/>
    </location>
</feature>
<protein>
    <submittedName>
        <fullName evidence="4">Aldo-keto reductase 2</fullName>
    </submittedName>
</protein>
<reference evidence="4" key="2">
    <citation type="journal article" date="2024" name="Plant">
        <title>Genomic evolution and insights into agronomic trait innovations of Sesamum species.</title>
        <authorList>
            <person name="Miao H."/>
            <person name="Wang L."/>
            <person name="Qu L."/>
            <person name="Liu H."/>
            <person name="Sun Y."/>
            <person name="Le M."/>
            <person name="Wang Q."/>
            <person name="Wei S."/>
            <person name="Zheng Y."/>
            <person name="Lin W."/>
            <person name="Duan Y."/>
            <person name="Cao H."/>
            <person name="Xiong S."/>
            <person name="Wang X."/>
            <person name="Wei L."/>
            <person name="Li C."/>
            <person name="Ma Q."/>
            <person name="Ju M."/>
            <person name="Zhao R."/>
            <person name="Li G."/>
            <person name="Mu C."/>
            <person name="Tian Q."/>
            <person name="Mei H."/>
            <person name="Zhang T."/>
            <person name="Gao T."/>
            <person name="Zhang H."/>
        </authorList>
    </citation>
    <scope>NUCLEOTIDE SEQUENCE</scope>
    <source>
        <strain evidence="4">KEN1</strain>
    </source>
</reference>
<dbReference type="GO" id="GO:0005737">
    <property type="term" value="C:cytoplasm"/>
    <property type="evidence" value="ECO:0007669"/>
    <property type="project" value="TreeGrafter"/>
</dbReference>
<dbReference type="GO" id="GO:0016491">
    <property type="term" value="F:oxidoreductase activity"/>
    <property type="evidence" value="ECO:0007669"/>
    <property type="project" value="UniProtKB-KW"/>
</dbReference>
<dbReference type="AlphaFoldDB" id="A0AAW2XCV0"/>
<comment type="caution">
    <text evidence="4">The sequence shown here is derived from an EMBL/GenBank/DDBJ whole genome shotgun (WGS) entry which is preliminary data.</text>
</comment>
<dbReference type="PANTHER" id="PTHR43625:SF40">
    <property type="entry name" value="ALDO-KETO REDUCTASE YAKC [NADP(+)]"/>
    <property type="match status" value="1"/>
</dbReference>
<organism evidence="4">
    <name type="scientific">Sesamum latifolium</name>
    <dbReference type="NCBI Taxonomy" id="2727402"/>
    <lineage>
        <taxon>Eukaryota</taxon>
        <taxon>Viridiplantae</taxon>
        <taxon>Streptophyta</taxon>
        <taxon>Embryophyta</taxon>
        <taxon>Tracheophyta</taxon>
        <taxon>Spermatophyta</taxon>
        <taxon>Magnoliopsida</taxon>
        <taxon>eudicotyledons</taxon>
        <taxon>Gunneridae</taxon>
        <taxon>Pentapetalae</taxon>
        <taxon>asterids</taxon>
        <taxon>lamiids</taxon>
        <taxon>Lamiales</taxon>
        <taxon>Pedaliaceae</taxon>
        <taxon>Sesamum</taxon>
    </lineage>
</organism>
<dbReference type="Gene3D" id="3.20.20.100">
    <property type="entry name" value="NADP-dependent oxidoreductase domain"/>
    <property type="match status" value="2"/>
</dbReference>
<sequence>MAAMAMAMAMAMAVDVPRLKLGAQGLEVSKIGLGCLGMSLRYAPKPELEMIRLLQHAVDSGVTFFDTSDSYGPHTNEILLAKAFEGGMREKVQLATKFGVRLKGNGLDIRGDPEYVKLACEASLKRLDTDCIDLYYVHRIDTQVPIEITAFKGGMREKVQLATKFGVRLKGDALDIRGDPEYVKFACEASLKRLHTDCIDLYYVHRIDTQVPIEITMGQLKKLVEEGKIKHVGLSEACASTIRRAHAVHPLMAVETEWSLWSRDLEEEIVPTCRELGIGIVPYSPLGRGFLAAGPNFIQNLSESDFRKRFPRFKPENLEQNKKIYERICEMATRKGCSPAQLALAWVLDQGDDVCPIPGTTKIENLDQYIGALLVNLTPEEKDELESYASADVVKGDRHAFMSNTWMNSETPPLSKWRGRGGDQHYGI</sequence>
<evidence type="ECO:0000256" key="2">
    <source>
        <dbReference type="ARBA" id="ARBA00023002"/>
    </source>
</evidence>